<keyword evidence="7" id="KW-0560">Oxidoreductase</keyword>
<dbReference type="SUPFAM" id="SSF50692">
    <property type="entry name" value="ADC-like"/>
    <property type="match status" value="1"/>
</dbReference>
<dbReference type="InterPro" id="IPR006656">
    <property type="entry name" value="Mopterin_OxRdtase"/>
</dbReference>
<accession>A0A838L644</accession>
<dbReference type="CDD" id="cd02767">
    <property type="entry name" value="MopB_ydeP"/>
    <property type="match status" value="1"/>
</dbReference>
<dbReference type="GO" id="GO:0051539">
    <property type="term" value="F:4 iron, 4 sulfur cluster binding"/>
    <property type="evidence" value="ECO:0007669"/>
    <property type="project" value="UniProtKB-KW"/>
</dbReference>
<organism evidence="12 13">
    <name type="scientific">Sphingomonas chungangi</name>
    <dbReference type="NCBI Taxonomy" id="2683589"/>
    <lineage>
        <taxon>Bacteria</taxon>
        <taxon>Pseudomonadati</taxon>
        <taxon>Pseudomonadota</taxon>
        <taxon>Alphaproteobacteria</taxon>
        <taxon>Sphingomonadales</taxon>
        <taxon>Sphingomonadaceae</taxon>
        <taxon>Sphingomonas</taxon>
    </lineage>
</organism>
<dbReference type="GO" id="GO:0016020">
    <property type="term" value="C:membrane"/>
    <property type="evidence" value="ECO:0007669"/>
    <property type="project" value="TreeGrafter"/>
</dbReference>
<dbReference type="PIRSF" id="PIRSF000144">
    <property type="entry name" value="CbbBc"/>
    <property type="match status" value="1"/>
</dbReference>
<comment type="cofactor">
    <cofactor evidence="1">
        <name>Mo-bis(molybdopterin guanine dinucleotide)</name>
        <dbReference type="ChEBI" id="CHEBI:60539"/>
    </cofactor>
</comment>
<dbReference type="PANTHER" id="PTHR43105:SF4">
    <property type="entry name" value="PROTEIN YDEP"/>
    <property type="match status" value="1"/>
</dbReference>
<keyword evidence="9" id="KW-0411">Iron-sulfur</keyword>
<dbReference type="PANTHER" id="PTHR43105">
    <property type="entry name" value="RESPIRATORY NITRATE REDUCTASE"/>
    <property type="match status" value="1"/>
</dbReference>
<keyword evidence="6" id="KW-0479">Metal-binding</keyword>
<dbReference type="RefSeq" id="WP_160365885.1">
    <property type="nucleotide sequence ID" value="NZ_JACEIB010000006.1"/>
</dbReference>
<keyword evidence="13" id="KW-1185">Reference proteome</keyword>
<evidence type="ECO:0000256" key="1">
    <source>
        <dbReference type="ARBA" id="ARBA00001942"/>
    </source>
</evidence>
<comment type="cofactor">
    <cofactor evidence="2">
        <name>[4Fe-4S] cluster</name>
        <dbReference type="ChEBI" id="CHEBI:49883"/>
    </cofactor>
</comment>
<reference evidence="12 13" key="1">
    <citation type="submission" date="2020-07" db="EMBL/GenBank/DDBJ databases">
        <authorList>
            <person name="Sun Q."/>
        </authorList>
    </citation>
    <scope>NUCLEOTIDE SEQUENCE [LARGE SCALE GENOMIC DNA]</scope>
    <source>
        <strain evidence="12 13">CGMCC 1.13654</strain>
    </source>
</reference>
<dbReference type="Pfam" id="PF00384">
    <property type="entry name" value="Molybdopterin"/>
    <property type="match status" value="1"/>
</dbReference>
<dbReference type="InterPro" id="IPR050123">
    <property type="entry name" value="Prok_molybdopt-oxidoreductase"/>
</dbReference>
<evidence type="ECO:0000256" key="7">
    <source>
        <dbReference type="ARBA" id="ARBA00023002"/>
    </source>
</evidence>
<proteinExistence type="inferred from homology"/>
<evidence type="ECO:0000256" key="4">
    <source>
        <dbReference type="ARBA" id="ARBA00022485"/>
    </source>
</evidence>
<evidence type="ECO:0000256" key="10">
    <source>
        <dbReference type="SAM" id="MobiDB-lite"/>
    </source>
</evidence>
<evidence type="ECO:0000259" key="11">
    <source>
        <dbReference type="Pfam" id="PF00384"/>
    </source>
</evidence>
<feature type="region of interest" description="Disordered" evidence="10">
    <location>
        <begin position="528"/>
        <end position="550"/>
    </location>
</feature>
<dbReference type="InterPro" id="IPR009010">
    <property type="entry name" value="Asp_de-COase-like_dom_sf"/>
</dbReference>
<evidence type="ECO:0000313" key="13">
    <source>
        <dbReference type="Proteomes" id="UP000570166"/>
    </source>
</evidence>
<sequence>MTKQRDDDPQIEPFEGPAGGWGSVRSLADILPREHLGPEGYRELARQNKPDGFMCVSCAWPKPADHHPAEFCEEGAKATAWELTRYRTTPDFFAEHTLTELRGWKDYDLEQHGRLTHPMRYDPATDKYAAVGWNEAFDEIGQELKRLDPKSVVFYSSGRTSLEASYMYGLMARMFGNQNLPDSSNMCHESTSVGLKAAIGVPVGTTQLKDFEETDAIFFFGQNVGSNAPRMLHDLRACRKRGVEIVTFNPLKERGLERFTDPQNPIEMATLRETAISTQYHQLRAGSDIAAIIGICKFLIDWDDLAKADGDLPVLDHDFIAQHATGFEDFAAAVRKTAWADIERETGLAREELEASARIYAKAKAVMAIYGMGITQHVKGVENVRMIVNLLLLRGNVGKPGAGPTPVRGHSNVQGQRTVGITEKTELVPVERLEKQYGFKAPREKGLDTVETCRGVIDGSVKAVVGLGGNFLRAVPETEAMEAAWPKLDVSVQIATKLNRNHLFAGKETYLLPCLGRIEQDMQASGPQAVSTEDSTSCIHGSRGKATPASPHLLSEPAIVAGIARRILPPNPKVDWEAWVTDYSTIRDAIEETYPAIFKDFNQRLFTPGGFWKGNKAAERIWETPSRKAEFLAPTDISAAGFGEAAGRYRLMTLRSNDQFNTTIYGYHDRFRGIKGTRDVLLMHEADIADAGLCEGQVVALESDAEDGVHRRRDGLIVTPYDIPRGCLGAYYPEANVLMPVEHYAEESHVPAAKSVPVRIAATT</sequence>
<dbReference type="Gene3D" id="3.40.228.10">
    <property type="entry name" value="Dimethylsulfoxide Reductase, domain 2"/>
    <property type="match status" value="1"/>
</dbReference>
<feature type="domain" description="Molybdopterin oxidoreductase" evidence="11">
    <location>
        <begin position="114"/>
        <end position="492"/>
    </location>
</feature>
<dbReference type="CDD" id="cd02787">
    <property type="entry name" value="MopB_CT_ydeP"/>
    <property type="match status" value="1"/>
</dbReference>
<keyword evidence="8" id="KW-0408">Iron</keyword>
<dbReference type="InterPro" id="IPR037951">
    <property type="entry name" value="MopB_CT_YdeP"/>
</dbReference>
<evidence type="ECO:0000256" key="5">
    <source>
        <dbReference type="ARBA" id="ARBA00022505"/>
    </source>
</evidence>
<feature type="region of interest" description="Disordered" evidence="10">
    <location>
        <begin position="1"/>
        <end position="23"/>
    </location>
</feature>
<evidence type="ECO:0000256" key="9">
    <source>
        <dbReference type="ARBA" id="ARBA00023014"/>
    </source>
</evidence>
<keyword evidence="5" id="KW-0500">Molybdenum</keyword>
<evidence type="ECO:0000313" key="12">
    <source>
        <dbReference type="EMBL" id="MBA2934400.1"/>
    </source>
</evidence>
<evidence type="ECO:0000256" key="3">
    <source>
        <dbReference type="ARBA" id="ARBA00010312"/>
    </source>
</evidence>
<dbReference type="Gene3D" id="3.40.50.740">
    <property type="match status" value="1"/>
</dbReference>
<dbReference type="NCBIfam" id="TIGR01701">
    <property type="entry name" value="Fdhalpha-like"/>
    <property type="match status" value="1"/>
</dbReference>
<comment type="similarity">
    <text evidence="3">Belongs to the prokaryotic molybdopterin-containing oxidoreductase family.</text>
</comment>
<comment type="caution">
    <text evidence="12">The sequence shown here is derived from an EMBL/GenBank/DDBJ whole genome shotgun (WGS) entry which is preliminary data.</text>
</comment>
<dbReference type="InterPro" id="IPR010046">
    <property type="entry name" value="Mopterin_OxRdtse_a_bac"/>
</dbReference>
<dbReference type="AlphaFoldDB" id="A0A838L644"/>
<dbReference type="Proteomes" id="UP000570166">
    <property type="component" value="Unassembled WGS sequence"/>
</dbReference>
<gene>
    <name evidence="12" type="ORF">HZF05_09845</name>
</gene>
<feature type="compositionally biased region" description="Polar residues" evidence="10">
    <location>
        <begin position="528"/>
        <end position="539"/>
    </location>
</feature>
<dbReference type="InterPro" id="IPR041953">
    <property type="entry name" value="YdeP_MopB"/>
</dbReference>
<evidence type="ECO:0000256" key="6">
    <source>
        <dbReference type="ARBA" id="ARBA00022723"/>
    </source>
</evidence>
<dbReference type="SUPFAM" id="SSF53706">
    <property type="entry name" value="Formate dehydrogenase/DMSO reductase, domains 1-3"/>
    <property type="match status" value="1"/>
</dbReference>
<dbReference type="GO" id="GO:0008863">
    <property type="term" value="F:formate dehydrogenase (NAD+) activity"/>
    <property type="evidence" value="ECO:0007669"/>
    <property type="project" value="InterPro"/>
</dbReference>
<protein>
    <submittedName>
        <fullName evidence="12">FdhF/YdeP family oxidoreductase</fullName>
    </submittedName>
</protein>
<evidence type="ECO:0000256" key="2">
    <source>
        <dbReference type="ARBA" id="ARBA00001966"/>
    </source>
</evidence>
<keyword evidence="4" id="KW-0004">4Fe-4S</keyword>
<dbReference type="GO" id="GO:0030151">
    <property type="term" value="F:molybdenum ion binding"/>
    <property type="evidence" value="ECO:0007669"/>
    <property type="project" value="InterPro"/>
</dbReference>
<dbReference type="EMBL" id="JACEIB010000006">
    <property type="protein sequence ID" value="MBA2934400.1"/>
    <property type="molecule type" value="Genomic_DNA"/>
</dbReference>
<evidence type="ECO:0000256" key="8">
    <source>
        <dbReference type="ARBA" id="ARBA00023004"/>
    </source>
</evidence>
<name>A0A838L644_9SPHN</name>